<accession>A0A8X7VHB3</accession>
<dbReference type="Proteomes" id="UP000886595">
    <property type="component" value="Unassembled WGS sequence"/>
</dbReference>
<organism evidence="1 2">
    <name type="scientific">Brassica carinata</name>
    <name type="common">Ethiopian mustard</name>
    <name type="synonym">Abyssinian cabbage</name>
    <dbReference type="NCBI Taxonomy" id="52824"/>
    <lineage>
        <taxon>Eukaryota</taxon>
        <taxon>Viridiplantae</taxon>
        <taxon>Streptophyta</taxon>
        <taxon>Embryophyta</taxon>
        <taxon>Tracheophyta</taxon>
        <taxon>Spermatophyta</taxon>
        <taxon>Magnoliopsida</taxon>
        <taxon>eudicotyledons</taxon>
        <taxon>Gunneridae</taxon>
        <taxon>Pentapetalae</taxon>
        <taxon>rosids</taxon>
        <taxon>malvids</taxon>
        <taxon>Brassicales</taxon>
        <taxon>Brassicaceae</taxon>
        <taxon>Brassiceae</taxon>
        <taxon>Brassica</taxon>
    </lineage>
</organism>
<sequence length="147" mass="16882">MCRWGNISRQYSHDCYIALGPLLCAVVCLCVPLGGDGTTTARNMLGNKRCISRGFSQTLFRWRRFEKLRFDAIIKGMSYFHQRPRLISLISYSGRFTTDIHIQPHQTMIPDIASYICLVGKKIIEREIGEEGDQDEVKKIERARALL</sequence>
<gene>
    <name evidence="1" type="ORF">Bca52824_022956</name>
</gene>
<dbReference type="EMBL" id="JAAMPC010000005">
    <property type="protein sequence ID" value="KAG2311399.1"/>
    <property type="molecule type" value="Genomic_DNA"/>
</dbReference>
<proteinExistence type="predicted"/>
<comment type="caution">
    <text evidence="1">The sequence shown here is derived from an EMBL/GenBank/DDBJ whole genome shotgun (WGS) entry which is preliminary data.</text>
</comment>
<protein>
    <submittedName>
        <fullName evidence="1">Uncharacterized protein</fullName>
    </submittedName>
</protein>
<evidence type="ECO:0000313" key="1">
    <source>
        <dbReference type="EMBL" id="KAG2311399.1"/>
    </source>
</evidence>
<keyword evidence="2" id="KW-1185">Reference proteome</keyword>
<reference evidence="1 2" key="1">
    <citation type="submission" date="2020-02" db="EMBL/GenBank/DDBJ databases">
        <authorList>
            <person name="Ma Q."/>
            <person name="Huang Y."/>
            <person name="Song X."/>
            <person name="Pei D."/>
        </authorList>
    </citation>
    <scope>NUCLEOTIDE SEQUENCE [LARGE SCALE GENOMIC DNA]</scope>
    <source>
        <strain evidence="1">Sxm20200214</strain>
        <tissue evidence="1">Leaf</tissue>
    </source>
</reference>
<name>A0A8X7VHB3_BRACI</name>
<dbReference type="AlphaFoldDB" id="A0A8X7VHB3"/>
<evidence type="ECO:0000313" key="2">
    <source>
        <dbReference type="Proteomes" id="UP000886595"/>
    </source>
</evidence>